<evidence type="ECO:0008006" key="5">
    <source>
        <dbReference type="Google" id="ProtNLM"/>
    </source>
</evidence>
<dbReference type="Pfam" id="PF13565">
    <property type="entry name" value="HTH_32"/>
    <property type="match status" value="1"/>
</dbReference>
<sequence length="287" mass="33335">MESLIAVTARCEIRAVIRFLHAKKLQPVEIHRQLSEIYGKTCISIQHVRKWCREFSEGRTDIHDEKRSGRPSISDEVVAKIERILLEDRRITIRELAAQIPEACEKSIDTILTKRDMRNNAETTRKLISWRERHRAGAFLVRALLACYLSQQQFNKLKKIPVCNVIKYGMKQAVAGLLESFYVWYTSKEAAVTTRRFRHGHTDLGTIGHNVQLKWDMVMKHVTPFQLHVAPNFSQFSRSDSAMILMSAIYFFLCGLMYEVWLLNTRTDAATSALRACRDKFEQNCVW</sequence>
<dbReference type="InterPro" id="IPR052709">
    <property type="entry name" value="Transposase-MT_Hybrid"/>
</dbReference>
<keyword evidence="2" id="KW-0472">Membrane</keyword>
<evidence type="ECO:0000313" key="3">
    <source>
        <dbReference type="EMBL" id="KAJ8944213.1"/>
    </source>
</evidence>
<evidence type="ECO:0000313" key="4">
    <source>
        <dbReference type="Proteomes" id="UP001162162"/>
    </source>
</evidence>
<dbReference type="InterPro" id="IPR009057">
    <property type="entry name" value="Homeodomain-like_sf"/>
</dbReference>
<dbReference type="Proteomes" id="UP001162162">
    <property type="component" value="Unassembled WGS sequence"/>
</dbReference>
<dbReference type="EMBL" id="JAPWTK010000263">
    <property type="protein sequence ID" value="KAJ8944213.1"/>
    <property type="molecule type" value="Genomic_DNA"/>
</dbReference>
<organism evidence="3 4">
    <name type="scientific">Aromia moschata</name>
    <dbReference type="NCBI Taxonomy" id="1265417"/>
    <lineage>
        <taxon>Eukaryota</taxon>
        <taxon>Metazoa</taxon>
        <taxon>Ecdysozoa</taxon>
        <taxon>Arthropoda</taxon>
        <taxon>Hexapoda</taxon>
        <taxon>Insecta</taxon>
        <taxon>Pterygota</taxon>
        <taxon>Neoptera</taxon>
        <taxon>Endopterygota</taxon>
        <taxon>Coleoptera</taxon>
        <taxon>Polyphaga</taxon>
        <taxon>Cucujiformia</taxon>
        <taxon>Chrysomeloidea</taxon>
        <taxon>Cerambycidae</taxon>
        <taxon>Cerambycinae</taxon>
        <taxon>Callichromatini</taxon>
        <taxon>Aromia</taxon>
    </lineage>
</organism>
<keyword evidence="2" id="KW-0812">Transmembrane</keyword>
<dbReference type="Gene3D" id="1.10.10.1450">
    <property type="match status" value="1"/>
</dbReference>
<comment type="subcellular location">
    <subcellularLocation>
        <location evidence="1">Nucleus</location>
    </subcellularLocation>
</comment>
<feature type="transmembrane region" description="Helical" evidence="2">
    <location>
        <begin position="242"/>
        <end position="263"/>
    </location>
</feature>
<evidence type="ECO:0000256" key="1">
    <source>
        <dbReference type="ARBA" id="ARBA00004123"/>
    </source>
</evidence>
<keyword evidence="4" id="KW-1185">Reference proteome</keyword>
<dbReference type="SUPFAM" id="SSF46689">
    <property type="entry name" value="Homeodomain-like"/>
    <property type="match status" value="1"/>
</dbReference>
<reference evidence="3" key="1">
    <citation type="journal article" date="2023" name="Insect Mol. Biol.">
        <title>Genome sequencing provides insights into the evolution of gene families encoding plant cell wall-degrading enzymes in longhorned beetles.</title>
        <authorList>
            <person name="Shin N.R."/>
            <person name="Okamura Y."/>
            <person name="Kirsch R."/>
            <person name="Pauchet Y."/>
        </authorList>
    </citation>
    <scope>NUCLEOTIDE SEQUENCE</scope>
    <source>
        <strain evidence="3">AMC_N1</strain>
    </source>
</reference>
<comment type="caution">
    <text evidence="3">The sequence shown here is derived from an EMBL/GenBank/DDBJ whole genome shotgun (WGS) entry which is preliminary data.</text>
</comment>
<dbReference type="AlphaFoldDB" id="A0AAV8XYK8"/>
<proteinExistence type="predicted"/>
<name>A0AAV8XYK8_9CUCU</name>
<protein>
    <recommendedName>
        <fullName evidence="5">Mos1 transposase HTH domain-containing protein</fullName>
    </recommendedName>
</protein>
<gene>
    <name evidence="3" type="ORF">NQ318_014575</name>
</gene>
<dbReference type="PANTHER" id="PTHR46060">
    <property type="entry name" value="MARINER MOS1 TRANSPOSASE-LIKE PROTEIN"/>
    <property type="match status" value="1"/>
</dbReference>
<accession>A0AAV8XYK8</accession>
<dbReference type="GO" id="GO:0005634">
    <property type="term" value="C:nucleus"/>
    <property type="evidence" value="ECO:0007669"/>
    <property type="project" value="UniProtKB-SubCell"/>
</dbReference>
<dbReference type="PANTHER" id="PTHR46060:SF1">
    <property type="entry name" value="MARINER MOS1 TRANSPOSASE-LIKE PROTEIN"/>
    <property type="match status" value="1"/>
</dbReference>
<keyword evidence="2" id="KW-1133">Transmembrane helix</keyword>
<evidence type="ECO:0000256" key="2">
    <source>
        <dbReference type="SAM" id="Phobius"/>
    </source>
</evidence>